<name>A0A1Y2CIH6_9FUNG</name>
<dbReference type="EMBL" id="MCGO01000015">
    <property type="protein sequence ID" value="ORY46850.1"/>
    <property type="molecule type" value="Genomic_DNA"/>
</dbReference>
<keyword evidence="2" id="KW-1185">Reference proteome</keyword>
<gene>
    <name evidence="1" type="ORF">BCR33DRAFT_715270</name>
</gene>
<dbReference type="AlphaFoldDB" id="A0A1Y2CIH6"/>
<evidence type="ECO:0000313" key="1">
    <source>
        <dbReference type="EMBL" id="ORY46850.1"/>
    </source>
</evidence>
<evidence type="ECO:0000313" key="2">
    <source>
        <dbReference type="Proteomes" id="UP000193642"/>
    </source>
</evidence>
<dbReference type="Proteomes" id="UP000193642">
    <property type="component" value="Unassembled WGS sequence"/>
</dbReference>
<feature type="non-terminal residue" evidence="1">
    <location>
        <position position="261"/>
    </location>
</feature>
<sequence>MALTHTHLPKGVFSTTWLSASWVAALIKRHCDLTGKGMSEVSFFEAASTSFAEPHLVLRDLPLRAIAEDRVSIVKALTEWLKVDYRPNILDKPPGYCTTYLSKHFINPPPWLALPALSSLSPVNEESVSIIPIQKPALHAVLLKLAACREDPQFINLILTYCKDTPTLYFQLIDEAPNALMYSCEKGHLKVSSILFSLCKSVRPDTFRRCVLSQKVELVRMMVDWYENRFPCNISREIWRRCVELASRDGNTDILELLLLT</sequence>
<organism evidence="1 2">
    <name type="scientific">Rhizoclosmatium globosum</name>
    <dbReference type="NCBI Taxonomy" id="329046"/>
    <lineage>
        <taxon>Eukaryota</taxon>
        <taxon>Fungi</taxon>
        <taxon>Fungi incertae sedis</taxon>
        <taxon>Chytridiomycota</taxon>
        <taxon>Chytridiomycota incertae sedis</taxon>
        <taxon>Chytridiomycetes</taxon>
        <taxon>Chytridiales</taxon>
        <taxon>Chytriomycetaceae</taxon>
        <taxon>Rhizoclosmatium</taxon>
    </lineage>
</organism>
<proteinExistence type="predicted"/>
<comment type="caution">
    <text evidence="1">The sequence shown here is derived from an EMBL/GenBank/DDBJ whole genome shotgun (WGS) entry which is preliminary data.</text>
</comment>
<accession>A0A1Y2CIH6</accession>
<protein>
    <submittedName>
        <fullName evidence="1">Uncharacterized protein</fullName>
    </submittedName>
</protein>
<reference evidence="1 2" key="1">
    <citation type="submission" date="2016-07" db="EMBL/GenBank/DDBJ databases">
        <title>Pervasive Adenine N6-methylation of Active Genes in Fungi.</title>
        <authorList>
            <consortium name="DOE Joint Genome Institute"/>
            <person name="Mondo S.J."/>
            <person name="Dannebaum R.O."/>
            <person name="Kuo R.C."/>
            <person name="Labutti K."/>
            <person name="Haridas S."/>
            <person name="Kuo A."/>
            <person name="Salamov A."/>
            <person name="Ahrendt S.R."/>
            <person name="Lipzen A."/>
            <person name="Sullivan W."/>
            <person name="Andreopoulos W.B."/>
            <person name="Clum A."/>
            <person name="Lindquist E."/>
            <person name="Daum C."/>
            <person name="Ramamoorthy G.K."/>
            <person name="Gryganskyi A."/>
            <person name="Culley D."/>
            <person name="Magnuson J.K."/>
            <person name="James T.Y."/>
            <person name="O'Malley M.A."/>
            <person name="Stajich J.E."/>
            <person name="Spatafora J.W."/>
            <person name="Visel A."/>
            <person name="Grigoriev I.V."/>
        </authorList>
    </citation>
    <scope>NUCLEOTIDE SEQUENCE [LARGE SCALE GENOMIC DNA]</scope>
    <source>
        <strain evidence="1 2">JEL800</strain>
    </source>
</reference>